<dbReference type="Pfam" id="PF01555">
    <property type="entry name" value="N6_N4_Mtase"/>
    <property type="match status" value="1"/>
</dbReference>
<dbReference type="PRINTS" id="PR00508">
    <property type="entry name" value="S21N4MTFRASE"/>
</dbReference>
<proteinExistence type="predicted"/>
<accession>A0A0F8YW38</accession>
<organism evidence="4">
    <name type="scientific">marine sediment metagenome</name>
    <dbReference type="NCBI Taxonomy" id="412755"/>
    <lineage>
        <taxon>unclassified sequences</taxon>
        <taxon>metagenomes</taxon>
        <taxon>ecological metagenomes</taxon>
    </lineage>
</organism>
<evidence type="ECO:0000313" key="4">
    <source>
        <dbReference type="EMBL" id="KKK85613.1"/>
    </source>
</evidence>
<dbReference type="InterPro" id="IPR029063">
    <property type="entry name" value="SAM-dependent_MTases_sf"/>
</dbReference>
<dbReference type="GO" id="GO:0003677">
    <property type="term" value="F:DNA binding"/>
    <property type="evidence" value="ECO:0007669"/>
    <property type="project" value="InterPro"/>
</dbReference>
<feature type="domain" description="DNA methylase N-4/N-6" evidence="3">
    <location>
        <begin position="22"/>
        <end position="208"/>
    </location>
</feature>
<dbReference type="GO" id="GO:0032259">
    <property type="term" value="P:methylation"/>
    <property type="evidence" value="ECO:0007669"/>
    <property type="project" value="UniProtKB-KW"/>
</dbReference>
<keyword evidence="1" id="KW-0489">Methyltransferase</keyword>
<dbReference type="InterPro" id="IPR002941">
    <property type="entry name" value="DNA_methylase_N4/N6"/>
</dbReference>
<dbReference type="InterPro" id="IPR001091">
    <property type="entry name" value="RM_Methyltransferase"/>
</dbReference>
<dbReference type="Gene3D" id="3.40.50.150">
    <property type="entry name" value="Vaccinia Virus protein VP39"/>
    <property type="match status" value="1"/>
</dbReference>
<evidence type="ECO:0000259" key="3">
    <source>
        <dbReference type="Pfam" id="PF01555"/>
    </source>
</evidence>
<sequence>MYNVINGDCLAGLMELPDETADLVLIDAPYFDYKTSHRKDKDSKLSQSLVQQSQEDQLRVVQESIRVLKTGCAFFYFTNWQESWWFQKRFHTFLRNEIIWDKGNWTAGDLEGSLANTYEVIFLGTKGQGWKVRGPRIADIWNIPRVGTNRTHPTEKPVSLYQKCIEISTDPGALIIDPYGGSGSSCEAAVKFGRNILVWEIDAEYHAGIMNRMEGL</sequence>
<dbReference type="GO" id="GO:0008170">
    <property type="term" value="F:N-methyltransferase activity"/>
    <property type="evidence" value="ECO:0007669"/>
    <property type="project" value="InterPro"/>
</dbReference>
<dbReference type="SUPFAM" id="SSF53335">
    <property type="entry name" value="S-adenosyl-L-methionine-dependent methyltransferases"/>
    <property type="match status" value="1"/>
</dbReference>
<keyword evidence="2" id="KW-0808">Transferase</keyword>
<name>A0A0F8YW38_9ZZZZ</name>
<comment type="caution">
    <text evidence="4">The sequence shown here is derived from an EMBL/GenBank/DDBJ whole genome shotgun (WGS) entry which is preliminary data.</text>
</comment>
<gene>
    <name evidence="4" type="ORF">LCGC14_2771550</name>
</gene>
<evidence type="ECO:0000256" key="1">
    <source>
        <dbReference type="ARBA" id="ARBA00022603"/>
    </source>
</evidence>
<protein>
    <recommendedName>
        <fullName evidence="3">DNA methylase N-4/N-6 domain-containing protein</fullName>
    </recommendedName>
</protein>
<dbReference type="EMBL" id="LAZR01051226">
    <property type="protein sequence ID" value="KKK85613.1"/>
    <property type="molecule type" value="Genomic_DNA"/>
</dbReference>
<dbReference type="AlphaFoldDB" id="A0A0F8YW38"/>
<reference evidence="4" key="1">
    <citation type="journal article" date="2015" name="Nature">
        <title>Complex archaea that bridge the gap between prokaryotes and eukaryotes.</title>
        <authorList>
            <person name="Spang A."/>
            <person name="Saw J.H."/>
            <person name="Jorgensen S.L."/>
            <person name="Zaremba-Niedzwiedzka K."/>
            <person name="Martijn J."/>
            <person name="Lind A.E."/>
            <person name="van Eijk R."/>
            <person name="Schleper C."/>
            <person name="Guy L."/>
            <person name="Ettema T.J."/>
        </authorList>
    </citation>
    <scope>NUCLEOTIDE SEQUENCE</scope>
</reference>
<evidence type="ECO:0000256" key="2">
    <source>
        <dbReference type="ARBA" id="ARBA00022679"/>
    </source>
</evidence>